<dbReference type="Proteomes" id="UP001218218">
    <property type="component" value="Unassembled WGS sequence"/>
</dbReference>
<comment type="caution">
    <text evidence="1">The sequence shown here is derived from an EMBL/GenBank/DDBJ whole genome shotgun (WGS) entry which is preliminary data.</text>
</comment>
<dbReference type="Gene3D" id="3.80.10.10">
    <property type="entry name" value="Ribonuclease Inhibitor"/>
    <property type="match status" value="1"/>
</dbReference>
<gene>
    <name evidence="1" type="ORF">DFH08DRAFT_117652</name>
</gene>
<reference evidence="1" key="1">
    <citation type="submission" date="2023-03" db="EMBL/GenBank/DDBJ databases">
        <title>Massive genome expansion in bonnet fungi (Mycena s.s.) driven by repeated elements and novel gene families across ecological guilds.</title>
        <authorList>
            <consortium name="Lawrence Berkeley National Laboratory"/>
            <person name="Harder C.B."/>
            <person name="Miyauchi S."/>
            <person name="Viragh M."/>
            <person name="Kuo A."/>
            <person name="Thoen E."/>
            <person name="Andreopoulos B."/>
            <person name="Lu D."/>
            <person name="Skrede I."/>
            <person name="Drula E."/>
            <person name="Henrissat B."/>
            <person name="Morin E."/>
            <person name="Kohler A."/>
            <person name="Barry K."/>
            <person name="LaButti K."/>
            <person name="Morin E."/>
            <person name="Salamov A."/>
            <person name="Lipzen A."/>
            <person name="Mereny Z."/>
            <person name="Hegedus B."/>
            <person name="Baldrian P."/>
            <person name="Stursova M."/>
            <person name="Weitz H."/>
            <person name="Taylor A."/>
            <person name="Grigoriev I.V."/>
            <person name="Nagy L.G."/>
            <person name="Martin F."/>
            <person name="Kauserud H."/>
        </authorList>
    </citation>
    <scope>NUCLEOTIDE SEQUENCE</scope>
    <source>
        <strain evidence="1">CBHHK002</strain>
    </source>
</reference>
<keyword evidence="2" id="KW-1185">Reference proteome</keyword>
<accession>A0AAD7A7X1</accession>
<protein>
    <submittedName>
        <fullName evidence="1">Uncharacterized protein</fullName>
    </submittedName>
</protein>
<evidence type="ECO:0000313" key="2">
    <source>
        <dbReference type="Proteomes" id="UP001218218"/>
    </source>
</evidence>
<name>A0AAD7A7X1_9AGAR</name>
<evidence type="ECO:0000313" key="1">
    <source>
        <dbReference type="EMBL" id="KAJ7350834.1"/>
    </source>
</evidence>
<dbReference type="AlphaFoldDB" id="A0AAD7A7X1"/>
<organism evidence="1 2">
    <name type="scientific">Mycena albidolilacea</name>
    <dbReference type="NCBI Taxonomy" id="1033008"/>
    <lineage>
        <taxon>Eukaryota</taxon>
        <taxon>Fungi</taxon>
        <taxon>Dikarya</taxon>
        <taxon>Basidiomycota</taxon>
        <taxon>Agaricomycotina</taxon>
        <taxon>Agaricomycetes</taxon>
        <taxon>Agaricomycetidae</taxon>
        <taxon>Agaricales</taxon>
        <taxon>Marasmiineae</taxon>
        <taxon>Mycenaceae</taxon>
        <taxon>Mycena</taxon>
    </lineage>
</organism>
<dbReference type="InterPro" id="IPR032675">
    <property type="entry name" value="LRR_dom_sf"/>
</dbReference>
<dbReference type="EMBL" id="JARIHO010000014">
    <property type="protein sequence ID" value="KAJ7350834.1"/>
    <property type="molecule type" value="Genomic_DNA"/>
</dbReference>
<sequence length="243" mass="26327">MAGVPAHTAAQLTSLTMEYTDAFSDMADILRTAVGASPLLQHLYLPSHFASLNTLGLLALPVPHLVTFSGPFCVALGIALAEPPALTHFAITVQSIPSTADALFLIDHIRSTSLINIALLLKHWDDQVFSRIAEVSPRCEEVGIVCEGGCGPSQTFLSSLGLHLQRLASLRAVHIYPKVAVPRGKSGSGIASADPRAFAEVWGLSSPQLRRVKLSSSVAWARRWENGPWDRYTLKEVDERHFV</sequence>
<proteinExistence type="predicted"/>